<dbReference type="EMBL" id="WUAV01000001">
    <property type="protein sequence ID" value="KAF1771387.1"/>
    <property type="molecule type" value="Genomic_DNA"/>
</dbReference>
<dbReference type="GO" id="GO:0005886">
    <property type="term" value="C:plasma membrane"/>
    <property type="evidence" value="ECO:0007669"/>
    <property type="project" value="TreeGrafter"/>
</dbReference>
<dbReference type="SMART" id="SM00173">
    <property type="entry name" value="RAS"/>
    <property type="match status" value="1"/>
</dbReference>
<dbReference type="PROSITE" id="PS51419">
    <property type="entry name" value="RAB"/>
    <property type="match status" value="1"/>
</dbReference>
<dbReference type="PANTHER" id="PTHR45775:SF6">
    <property type="entry name" value="RAD, GEM_KIR FAMILY MEMBER 2, ISOFORM C"/>
    <property type="match status" value="1"/>
</dbReference>
<dbReference type="RefSeq" id="XP_053592532.1">
    <property type="nucleotide sequence ID" value="XM_053723887.1"/>
</dbReference>
<protein>
    <submittedName>
        <fullName evidence="4">Uncharacterized protein</fullName>
    </submittedName>
</protein>
<keyword evidence="2" id="KW-0597">Phosphoprotein</keyword>
<dbReference type="GeneID" id="9810330"/>
<sequence length="407" mass="45676">MSNRRVSLPVALAIPQQFPSRLSPPSPSPPGNRRSLPTSPICRRSLPSTPRTVSPRRLNNLLPDVDEHCASTSTTSSSENSPRRVKKRRPPPRYQYSLQTTASIMSSTNSEDVDDDIKPEGTLRSFAIKNGHVTDNGYKNMNQKTAQPIASHNYKDRRATCPEVWLFQETSNVPMQHIVLRIYGSKNSGKKTLLNSINQFATKLVSRYNNEYPEFQDLGSNYSNPDPGFFILSYTTEGDDSSSKTLNFLLNNEQVELEMLLESTLENSPFASSLTMYAVVYNVDSRESFISATNLVTRLLNRKIARGPNIIIVGNKIDLKRNTVVSKMEGACLAKIHKCNFIEVSAQYQMNISELWTMILKQLQYPTGNGIQAEQEGAESSGNWMARIVTRGRQLAHSAEQIVHKFL</sequence>
<dbReference type="PROSITE" id="PS51421">
    <property type="entry name" value="RAS"/>
    <property type="match status" value="1"/>
</dbReference>
<accession>A0A6A5HXT9</accession>
<evidence type="ECO:0000256" key="1">
    <source>
        <dbReference type="ARBA" id="ARBA00008846"/>
    </source>
</evidence>
<dbReference type="GO" id="GO:0003924">
    <property type="term" value="F:GTPase activity"/>
    <property type="evidence" value="ECO:0007669"/>
    <property type="project" value="InterPro"/>
</dbReference>
<proteinExistence type="inferred from homology"/>
<feature type="region of interest" description="Disordered" evidence="3">
    <location>
        <begin position="1"/>
        <end position="94"/>
    </location>
</feature>
<dbReference type="PANTHER" id="PTHR45775">
    <property type="entry name" value="RAD, GEM/KIR FAMILY MEMBER 2, ISOFORM C"/>
    <property type="match status" value="1"/>
</dbReference>
<dbReference type="PRINTS" id="PR00449">
    <property type="entry name" value="RASTRNSFRMNG"/>
</dbReference>
<reference evidence="4 5" key="1">
    <citation type="submission" date="2019-12" db="EMBL/GenBank/DDBJ databases">
        <title>Chromosome-level assembly of the Caenorhabditis remanei genome.</title>
        <authorList>
            <person name="Teterina A.A."/>
            <person name="Willis J.H."/>
            <person name="Phillips P.C."/>
        </authorList>
    </citation>
    <scope>NUCLEOTIDE SEQUENCE [LARGE SCALE GENOMIC DNA]</scope>
    <source>
        <strain evidence="4 5">PX506</strain>
        <tissue evidence="4">Whole organism</tissue>
    </source>
</reference>
<evidence type="ECO:0000256" key="2">
    <source>
        <dbReference type="ARBA" id="ARBA00022553"/>
    </source>
</evidence>
<dbReference type="Pfam" id="PF00071">
    <property type="entry name" value="Ras"/>
    <property type="match status" value="1"/>
</dbReference>
<dbReference type="SMART" id="SM00175">
    <property type="entry name" value="RAB"/>
    <property type="match status" value="1"/>
</dbReference>
<evidence type="ECO:0000256" key="3">
    <source>
        <dbReference type="SAM" id="MobiDB-lite"/>
    </source>
</evidence>
<dbReference type="GO" id="GO:0005246">
    <property type="term" value="F:calcium channel regulator activity"/>
    <property type="evidence" value="ECO:0007669"/>
    <property type="project" value="TreeGrafter"/>
</dbReference>
<organism evidence="4 5">
    <name type="scientific">Caenorhabditis remanei</name>
    <name type="common">Caenorhabditis vulgaris</name>
    <dbReference type="NCBI Taxonomy" id="31234"/>
    <lineage>
        <taxon>Eukaryota</taxon>
        <taxon>Metazoa</taxon>
        <taxon>Ecdysozoa</taxon>
        <taxon>Nematoda</taxon>
        <taxon>Chromadorea</taxon>
        <taxon>Rhabditida</taxon>
        <taxon>Rhabditina</taxon>
        <taxon>Rhabditomorpha</taxon>
        <taxon>Rhabditoidea</taxon>
        <taxon>Rhabditidae</taxon>
        <taxon>Peloderinae</taxon>
        <taxon>Caenorhabditis</taxon>
    </lineage>
</organism>
<dbReference type="InterPro" id="IPR051641">
    <property type="entry name" value="RGK_GTP-binding_reg"/>
</dbReference>
<dbReference type="Proteomes" id="UP000483820">
    <property type="component" value="Chromosome I"/>
</dbReference>
<dbReference type="CTD" id="9810330"/>
<gene>
    <name evidence="4" type="ORF">GCK72_003213</name>
</gene>
<evidence type="ECO:0000313" key="4">
    <source>
        <dbReference type="EMBL" id="KAF1771387.1"/>
    </source>
</evidence>
<dbReference type="SUPFAM" id="SSF52540">
    <property type="entry name" value="P-loop containing nucleoside triphosphate hydrolases"/>
    <property type="match status" value="1"/>
</dbReference>
<dbReference type="Gene3D" id="3.40.50.300">
    <property type="entry name" value="P-loop containing nucleotide triphosphate hydrolases"/>
    <property type="match status" value="1"/>
</dbReference>
<name>A0A6A5HXT9_CAERE</name>
<comment type="similarity">
    <text evidence="1">Belongs to the small GTPase superfamily. RGK family.</text>
</comment>
<dbReference type="KEGG" id="crq:GCK72_003213"/>
<dbReference type="AlphaFoldDB" id="A0A6A5HXT9"/>
<dbReference type="InterPro" id="IPR027417">
    <property type="entry name" value="P-loop_NTPase"/>
</dbReference>
<dbReference type="InterPro" id="IPR001806">
    <property type="entry name" value="Small_GTPase"/>
</dbReference>
<evidence type="ECO:0000313" key="5">
    <source>
        <dbReference type="Proteomes" id="UP000483820"/>
    </source>
</evidence>
<dbReference type="GO" id="GO:0005525">
    <property type="term" value="F:GTP binding"/>
    <property type="evidence" value="ECO:0007669"/>
    <property type="project" value="InterPro"/>
</dbReference>
<comment type="caution">
    <text evidence="4">The sequence shown here is derived from an EMBL/GenBank/DDBJ whole genome shotgun (WGS) entry which is preliminary data.</text>
</comment>